<feature type="non-terminal residue" evidence="2">
    <location>
        <position position="1"/>
    </location>
</feature>
<keyword evidence="3" id="KW-1185">Reference proteome</keyword>
<organism evidence="2 3">
    <name type="scientific">Marinomonas arenicola</name>
    <dbReference type="NCBI Taxonomy" id="569601"/>
    <lineage>
        <taxon>Bacteria</taxon>
        <taxon>Pseudomonadati</taxon>
        <taxon>Pseudomonadota</taxon>
        <taxon>Gammaproteobacteria</taxon>
        <taxon>Oceanospirillales</taxon>
        <taxon>Oceanospirillaceae</taxon>
        <taxon>Marinomonas</taxon>
    </lineage>
</organism>
<keyword evidence="1" id="KW-0472">Membrane</keyword>
<dbReference type="Proteomes" id="UP001379949">
    <property type="component" value="Unassembled WGS sequence"/>
</dbReference>
<feature type="non-terminal residue" evidence="2">
    <location>
        <position position="71"/>
    </location>
</feature>
<evidence type="ECO:0000313" key="2">
    <source>
        <dbReference type="EMBL" id="MEL0615098.1"/>
    </source>
</evidence>
<sequence length="71" mass="7801">GAFVMVELTGIPYQSIKKAAIFPAILYFWAVCVGIDAFALRYDLKAVSKAQQPSRRTLLITSSCFMIPCGI</sequence>
<dbReference type="EMBL" id="JBAKAR010000290">
    <property type="protein sequence ID" value="MEL0615098.1"/>
    <property type="molecule type" value="Genomic_DNA"/>
</dbReference>
<name>A0ABU9G9D6_9GAMM</name>
<gene>
    <name evidence="2" type="ORF">V6242_18370</name>
</gene>
<proteinExistence type="predicted"/>
<keyword evidence="1" id="KW-0812">Transmembrane</keyword>
<reference evidence="2 3" key="1">
    <citation type="submission" date="2024-02" db="EMBL/GenBank/DDBJ databases">
        <title>Bacteria isolated from the canopy kelp, Nereocystis luetkeana.</title>
        <authorList>
            <person name="Pfister C.A."/>
            <person name="Younker I.T."/>
            <person name="Light S.H."/>
        </authorList>
    </citation>
    <scope>NUCLEOTIDE SEQUENCE [LARGE SCALE GENOMIC DNA]</scope>
    <source>
        <strain evidence="2 3">TI.4.07</strain>
    </source>
</reference>
<protein>
    <submittedName>
        <fullName evidence="2">TRAP transporter permease DctM/Q</fullName>
    </submittedName>
</protein>
<accession>A0ABU9G9D6</accession>
<keyword evidence="1" id="KW-1133">Transmembrane helix</keyword>
<dbReference type="PANTHER" id="PTHR43849:SF2">
    <property type="entry name" value="BLL3936 PROTEIN"/>
    <property type="match status" value="1"/>
</dbReference>
<evidence type="ECO:0000256" key="1">
    <source>
        <dbReference type="SAM" id="Phobius"/>
    </source>
</evidence>
<feature type="transmembrane region" description="Helical" evidence="1">
    <location>
        <begin position="20"/>
        <end position="40"/>
    </location>
</feature>
<evidence type="ECO:0000313" key="3">
    <source>
        <dbReference type="Proteomes" id="UP001379949"/>
    </source>
</evidence>
<dbReference type="PANTHER" id="PTHR43849">
    <property type="entry name" value="BLL3936 PROTEIN"/>
    <property type="match status" value="1"/>
</dbReference>
<comment type="caution">
    <text evidence="2">The sequence shown here is derived from an EMBL/GenBank/DDBJ whole genome shotgun (WGS) entry which is preliminary data.</text>
</comment>